<dbReference type="OrthoDB" id="8062037at2759"/>
<dbReference type="EMBL" id="MVBO01000024">
    <property type="protein sequence ID" value="OZJ05011.1"/>
    <property type="molecule type" value="Genomic_DNA"/>
</dbReference>
<comment type="subcellular location">
    <subcellularLocation>
        <location evidence="2">Membrane</location>
        <topology evidence="2">Multi-pass membrane protein</topology>
    </subcellularLocation>
</comment>
<dbReference type="GO" id="GO:0061630">
    <property type="term" value="F:ubiquitin protein ligase activity"/>
    <property type="evidence" value="ECO:0007669"/>
    <property type="project" value="UniProtKB-EC"/>
</dbReference>
<dbReference type="SUPFAM" id="SSF57850">
    <property type="entry name" value="RING/U-box"/>
    <property type="match status" value="1"/>
</dbReference>
<dbReference type="PROSITE" id="PS50089">
    <property type="entry name" value="ZF_RING_2"/>
    <property type="match status" value="1"/>
</dbReference>
<dbReference type="Gene3D" id="3.30.40.10">
    <property type="entry name" value="Zinc/RING finger domain, C3HC4 (zinc finger)"/>
    <property type="match status" value="1"/>
</dbReference>
<evidence type="ECO:0000256" key="3">
    <source>
        <dbReference type="ARBA" id="ARBA00012483"/>
    </source>
</evidence>
<dbReference type="InterPro" id="IPR001487">
    <property type="entry name" value="Bromodomain"/>
</dbReference>
<evidence type="ECO:0000256" key="8">
    <source>
        <dbReference type="ARBA" id="ARBA00022786"/>
    </source>
</evidence>
<feature type="region of interest" description="Disordered" evidence="16">
    <location>
        <begin position="823"/>
        <end position="862"/>
    </location>
</feature>
<keyword evidence="8" id="KW-0833">Ubl conjugation pathway</keyword>
<dbReference type="PRINTS" id="PR00503">
    <property type="entry name" value="BROMODOMAIN"/>
</dbReference>
<keyword evidence="21" id="KW-1185">Reference proteome</keyword>
<keyword evidence="5 17" id="KW-0812">Transmembrane</keyword>
<evidence type="ECO:0000256" key="5">
    <source>
        <dbReference type="ARBA" id="ARBA00022692"/>
    </source>
</evidence>
<dbReference type="CDD" id="cd04369">
    <property type="entry name" value="Bromodomain"/>
    <property type="match status" value="1"/>
</dbReference>
<evidence type="ECO:0000256" key="13">
    <source>
        <dbReference type="PROSITE-ProRule" id="PRU00035"/>
    </source>
</evidence>
<dbReference type="GO" id="GO:0016567">
    <property type="term" value="P:protein ubiquitination"/>
    <property type="evidence" value="ECO:0007669"/>
    <property type="project" value="TreeGrafter"/>
</dbReference>
<evidence type="ECO:0000256" key="14">
    <source>
        <dbReference type="PROSITE-ProRule" id="PRU00175"/>
    </source>
</evidence>
<evidence type="ECO:0000256" key="7">
    <source>
        <dbReference type="ARBA" id="ARBA00022771"/>
    </source>
</evidence>
<dbReference type="PANTHER" id="PTHR45977">
    <property type="entry name" value="TARGET OF ERK KINASE MPK-1"/>
    <property type="match status" value="1"/>
</dbReference>
<dbReference type="InterPro" id="IPR003137">
    <property type="entry name" value="PA_domain"/>
</dbReference>
<dbReference type="InterPro" id="IPR036427">
    <property type="entry name" value="Bromodomain-like_sf"/>
</dbReference>
<evidence type="ECO:0000256" key="15">
    <source>
        <dbReference type="SAM" id="Coils"/>
    </source>
</evidence>
<feature type="compositionally biased region" description="Acidic residues" evidence="16">
    <location>
        <begin position="468"/>
        <end position="477"/>
    </location>
</feature>
<dbReference type="AlphaFoldDB" id="A0A261Y335"/>
<dbReference type="SUPFAM" id="SSF47370">
    <property type="entry name" value="Bromodomain"/>
    <property type="match status" value="1"/>
</dbReference>
<dbReference type="CDD" id="cd16454">
    <property type="entry name" value="RING-H2_PA-TM-RING"/>
    <property type="match status" value="1"/>
</dbReference>
<evidence type="ECO:0000313" key="21">
    <source>
        <dbReference type="Proteomes" id="UP000242875"/>
    </source>
</evidence>
<evidence type="ECO:0000313" key="20">
    <source>
        <dbReference type="EMBL" id="OZJ05011.1"/>
    </source>
</evidence>
<proteinExistence type="predicted"/>
<name>A0A261Y335_9FUNG</name>
<evidence type="ECO:0000256" key="1">
    <source>
        <dbReference type="ARBA" id="ARBA00000900"/>
    </source>
</evidence>
<evidence type="ECO:0000256" key="6">
    <source>
        <dbReference type="ARBA" id="ARBA00022723"/>
    </source>
</evidence>
<feature type="region of interest" description="Disordered" evidence="16">
    <location>
        <begin position="924"/>
        <end position="947"/>
    </location>
</feature>
<keyword evidence="6" id="KW-0479">Metal-binding</keyword>
<accession>A0A261Y335</accession>
<keyword evidence="7 14" id="KW-0863">Zinc-finger</keyword>
<feature type="coiled-coil region" evidence="15">
    <location>
        <begin position="169"/>
        <end position="220"/>
    </location>
</feature>
<keyword evidence="12 17" id="KW-0472">Membrane</keyword>
<evidence type="ECO:0000256" key="10">
    <source>
        <dbReference type="ARBA" id="ARBA00022989"/>
    </source>
</evidence>
<dbReference type="Gene3D" id="1.20.920.10">
    <property type="entry name" value="Bromodomain-like"/>
    <property type="match status" value="1"/>
</dbReference>
<dbReference type="Pfam" id="PF13639">
    <property type="entry name" value="zf-RING_2"/>
    <property type="match status" value="1"/>
</dbReference>
<dbReference type="GO" id="GO:0006511">
    <property type="term" value="P:ubiquitin-dependent protein catabolic process"/>
    <property type="evidence" value="ECO:0007669"/>
    <property type="project" value="TreeGrafter"/>
</dbReference>
<evidence type="ECO:0000256" key="16">
    <source>
        <dbReference type="SAM" id="MobiDB-lite"/>
    </source>
</evidence>
<dbReference type="InterPro" id="IPR013083">
    <property type="entry name" value="Znf_RING/FYVE/PHD"/>
</dbReference>
<feature type="domain" description="Bromo" evidence="18">
    <location>
        <begin position="349"/>
        <end position="438"/>
    </location>
</feature>
<evidence type="ECO:0000256" key="9">
    <source>
        <dbReference type="ARBA" id="ARBA00022833"/>
    </source>
</evidence>
<gene>
    <name evidence="20" type="ORF">BZG36_02153</name>
</gene>
<keyword evidence="10 17" id="KW-1133">Transmembrane helix</keyword>
<feature type="region of interest" description="Disordered" evidence="16">
    <location>
        <begin position="464"/>
        <end position="532"/>
    </location>
</feature>
<keyword evidence="15" id="KW-0175">Coiled coil</keyword>
<comment type="caution">
    <text evidence="20">The sequence shown here is derived from an EMBL/GenBank/DDBJ whole genome shotgun (WGS) entry which is preliminary data.</text>
</comment>
<dbReference type="Proteomes" id="UP000242875">
    <property type="component" value="Unassembled WGS sequence"/>
</dbReference>
<dbReference type="InterPro" id="IPR001841">
    <property type="entry name" value="Znf_RING"/>
</dbReference>
<evidence type="ECO:0000259" key="18">
    <source>
        <dbReference type="PROSITE" id="PS50014"/>
    </source>
</evidence>
<dbReference type="GO" id="GO:0006325">
    <property type="term" value="P:chromatin organization"/>
    <property type="evidence" value="ECO:0007669"/>
    <property type="project" value="UniProtKB-ARBA"/>
</dbReference>
<evidence type="ECO:0000256" key="4">
    <source>
        <dbReference type="ARBA" id="ARBA00022679"/>
    </source>
</evidence>
<dbReference type="Gene3D" id="3.50.30.30">
    <property type="match status" value="1"/>
</dbReference>
<evidence type="ECO:0000256" key="12">
    <source>
        <dbReference type="ARBA" id="ARBA00023136"/>
    </source>
</evidence>
<dbReference type="GO" id="GO:0008270">
    <property type="term" value="F:zinc ion binding"/>
    <property type="evidence" value="ECO:0007669"/>
    <property type="project" value="UniProtKB-KW"/>
</dbReference>
<feature type="compositionally biased region" description="Low complexity" evidence="16">
    <location>
        <begin position="826"/>
        <end position="835"/>
    </location>
</feature>
<evidence type="ECO:0000259" key="19">
    <source>
        <dbReference type="PROSITE" id="PS50089"/>
    </source>
</evidence>
<evidence type="ECO:0000256" key="11">
    <source>
        <dbReference type="ARBA" id="ARBA00023117"/>
    </source>
</evidence>
<organism evidence="20 21">
    <name type="scientific">Bifiguratus adelaidae</name>
    <dbReference type="NCBI Taxonomy" id="1938954"/>
    <lineage>
        <taxon>Eukaryota</taxon>
        <taxon>Fungi</taxon>
        <taxon>Fungi incertae sedis</taxon>
        <taxon>Mucoromycota</taxon>
        <taxon>Mucoromycotina</taxon>
        <taxon>Endogonomycetes</taxon>
        <taxon>Endogonales</taxon>
        <taxon>Endogonales incertae sedis</taxon>
        <taxon>Bifiguratus</taxon>
    </lineage>
</organism>
<evidence type="ECO:0000256" key="17">
    <source>
        <dbReference type="SAM" id="Phobius"/>
    </source>
</evidence>
<comment type="catalytic activity">
    <reaction evidence="1">
        <text>S-ubiquitinyl-[E2 ubiquitin-conjugating enzyme]-L-cysteine + [acceptor protein]-L-lysine = [E2 ubiquitin-conjugating enzyme]-L-cysteine + N(6)-ubiquitinyl-[acceptor protein]-L-lysine.</text>
        <dbReference type="EC" id="2.3.2.27"/>
    </reaction>
</comment>
<keyword evidence="11 13" id="KW-0103">Bromodomain</keyword>
<feature type="transmembrane region" description="Helical" evidence="17">
    <location>
        <begin position="712"/>
        <end position="736"/>
    </location>
</feature>
<dbReference type="PANTHER" id="PTHR45977:SF4">
    <property type="entry name" value="RING-TYPE DOMAIN-CONTAINING PROTEIN"/>
    <property type="match status" value="1"/>
</dbReference>
<dbReference type="Pfam" id="PF00439">
    <property type="entry name" value="Bromodomain"/>
    <property type="match status" value="1"/>
</dbReference>
<reference evidence="20 21" key="1">
    <citation type="journal article" date="2017" name="Mycologia">
        <title>Bifiguratus adelaidae, gen. et sp. nov., a new member of Mucoromycotina in endophytic and soil-dwelling habitats.</title>
        <authorList>
            <person name="Torres-Cruz T.J."/>
            <person name="Billingsley Tobias T.L."/>
            <person name="Almatruk M."/>
            <person name="Hesse C."/>
            <person name="Kuske C.R."/>
            <person name="Desiro A."/>
            <person name="Benucci G.M."/>
            <person name="Bonito G."/>
            <person name="Stajich J.E."/>
            <person name="Dunlap C."/>
            <person name="Arnold A.E."/>
            <person name="Porras-Alfaro A."/>
        </authorList>
    </citation>
    <scope>NUCLEOTIDE SEQUENCE [LARGE SCALE GENOMIC DNA]</scope>
    <source>
        <strain evidence="20 21">AZ0501</strain>
    </source>
</reference>
<keyword evidence="4" id="KW-0808">Transferase</keyword>
<dbReference type="GO" id="GO:0016020">
    <property type="term" value="C:membrane"/>
    <property type="evidence" value="ECO:0007669"/>
    <property type="project" value="UniProtKB-SubCell"/>
</dbReference>
<protein>
    <recommendedName>
        <fullName evidence="3">RING-type E3 ubiquitin transferase</fullName>
        <ecNumber evidence="3">2.3.2.27</ecNumber>
    </recommendedName>
</protein>
<evidence type="ECO:0000256" key="2">
    <source>
        <dbReference type="ARBA" id="ARBA00004141"/>
    </source>
</evidence>
<dbReference type="SMART" id="SM00297">
    <property type="entry name" value="BROMO"/>
    <property type="match status" value="1"/>
</dbReference>
<dbReference type="Pfam" id="PF02225">
    <property type="entry name" value="PA"/>
    <property type="match status" value="1"/>
</dbReference>
<dbReference type="EC" id="2.3.2.27" evidence="3"/>
<dbReference type="SMART" id="SM00184">
    <property type="entry name" value="RING"/>
    <property type="match status" value="1"/>
</dbReference>
<feature type="compositionally biased region" description="Polar residues" evidence="16">
    <location>
        <begin position="847"/>
        <end position="862"/>
    </location>
</feature>
<keyword evidence="9" id="KW-0862">Zinc</keyword>
<sequence length="1025" mass="115456">MQNTILDILALFPADTDFDDLPVFDKLELVRALCDLVLDRMVLDGVVTFEPETLRYHPVGRDSKGRTYWIFGETRLYRQRRMPKSGELEGDDEEEFTFSLANWRRWMTHFAESKKSSNRHLHAALERIGIEVLESIQASELARIREEERLSKLRMMDLMPRKRSNRLEMKTKEMEQLRHEEELRRQAEELEVYKFRQQKEKEEEEKRRQQELLIETAQDLDMHVRDAIRQIESAGQTSLDTQRIHQILPDVPLMMRATRHGRASKPLAAVPTKDSKRKVLTKREDIEAQESKLKDLWSMVIQDCRPIFERKGKGLRGIHVEKDVYDQDISDVSHIIRKHVLRKTIHMLQSLPQAEPFLEPVDPEALHIPDYFKVVKRPMDLVTIHKNIILDTYLTPKSNGETAESNASRSGLFTAVIHDILLIFDNCYLYNPKGSWVDKECRALEKLAGEIFAKTFDVPEKARVNYDEDKEDQELDVTGDSPEHYTPVAHKTKRPAPKPRAPPAPSAKQAHYADKGQTAGDRGPPSQPINFVHYDPNQRYAAPLPYQQPPVIQPSNIVPNSQVATFTTDVYEFVNSEAPSSSGQQGIVVDAGFACQAINATSSSLTTIFLVQLGNCDIGPKMNFVQLAGASSAIVYDNVNMSSDQLSTYSNQALINDNNVNIVAFLVNYTLGSTIKTMILEEKSQAISGGANVSVIAVLYPPKSSLPSAWEFTLAVVIVLLTVSFITSILMHFHLLRLRRRHMRLIQQGLLPPDAEFTRHAWLLARSKQVQTLTNEELKMFPTRIFGAHPTDETDFDEAAEPAREQNVTGEGLNDIPLTRTSTMQSYRSDASRSTTRSRKALANASAVAQQTATTGGPSTHAQYTKGGDEMCVICLDEFEPGDELRKLPCGHEYHCECIDPWLTIKSAVCPLCKHDCSVPATTNTEAAPENSGTEATPMGQQDGTNTSSTRYTVMDSLQSWWYGGALVLTDPLPRTAAPRRPPLAARIALPERMRVHDTNNTELDLGDPANLELGTFSHLDSNAV</sequence>
<feature type="domain" description="RING-type" evidence="19">
    <location>
        <begin position="872"/>
        <end position="914"/>
    </location>
</feature>
<dbReference type="PROSITE" id="PS50014">
    <property type="entry name" value="BROMODOMAIN_2"/>
    <property type="match status" value="1"/>
</dbReference>